<dbReference type="Gene3D" id="2.60.120.1290">
    <property type="match status" value="1"/>
</dbReference>
<dbReference type="PRINTS" id="PR00723">
    <property type="entry name" value="SUBTILISIN"/>
</dbReference>
<evidence type="ECO:0000259" key="5">
    <source>
        <dbReference type="Pfam" id="PF00082"/>
    </source>
</evidence>
<protein>
    <submittedName>
        <fullName evidence="6">Subtilisin family serine protease</fullName>
    </submittedName>
</protein>
<organism evidence="6 7">
    <name type="scientific">Clostridium punense</name>
    <dbReference type="NCBI Taxonomy" id="1054297"/>
    <lineage>
        <taxon>Bacteria</taxon>
        <taxon>Bacillati</taxon>
        <taxon>Bacillota</taxon>
        <taxon>Clostridia</taxon>
        <taxon>Eubacteriales</taxon>
        <taxon>Clostridiaceae</taxon>
        <taxon>Clostridium</taxon>
    </lineage>
</organism>
<evidence type="ECO:0000256" key="1">
    <source>
        <dbReference type="ARBA" id="ARBA00022670"/>
    </source>
</evidence>
<dbReference type="Gene3D" id="3.40.50.200">
    <property type="entry name" value="Peptidase S8/S53 domain"/>
    <property type="match status" value="1"/>
</dbReference>
<dbReference type="PROSITE" id="PS00137">
    <property type="entry name" value="SUBTILASE_HIS"/>
    <property type="match status" value="1"/>
</dbReference>
<dbReference type="Pfam" id="PF00082">
    <property type="entry name" value="Peptidase_S8"/>
    <property type="match status" value="1"/>
</dbReference>
<dbReference type="InterPro" id="IPR034045">
    <property type="entry name" value="Pep_S8_CspA-like"/>
</dbReference>
<name>A0ABS4K3N5_9CLOT</name>
<sequence>MDIQSTFLNGKGVIVGIISTGIDYLNPRFMNIDGSTRIISIWDQTVKEGPPPETFIRGTEFKREDINEALQKQALGEDPYAIVNHKDNIGHGTAIAGIIGGRNLGDGDKLQSVVPECEFSIVKLREAKENMLRLDGIERNGKNIYQDTDISAGIRYFRTLQGIVKRPIVVYLALGSNSGGHGGETVLERYMDFVALRRDFIVSCNTGNQGAASGHASGILEGTGSKKTIPLSVAEGEGNVSFSMYTNKPDKVNIGLTSPTGERLETLIIPTRNGASLDFTIDNSNITVQYFEENRGGGVQRVDVLIRNALGGSWYIDLKGAYISNGRYDLWLLQKELIEKETIFLNPDINITLMTPSTAQNSITTSYYDQRDNSVINESGRGFTRYGAIKPTTTMESINFLTSGLNNSTIVASGAAIAGALLTGAIAMIYQWGIVEKNDIDMYQPKLRSYIISASLRDEDSIYPNQQWGYGRFNFNKLLDNLNKIVEAKEKKKKKPIVISTQEDSLRKVIEGLFISIPEDIYLRLGNHLLVRNKGRGK</sequence>
<dbReference type="InterPro" id="IPR022398">
    <property type="entry name" value="Peptidase_S8_His-AS"/>
</dbReference>
<accession>A0ABS4K3N5</accession>
<dbReference type="EMBL" id="JAGGLL010000016">
    <property type="protein sequence ID" value="MBP2022385.1"/>
    <property type="molecule type" value="Genomic_DNA"/>
</dbReference>
<keyword evidence="1 6" id="KW-0645">Protease</keyword>
<feature type="domain" description="Peptidase S8/S53" evidence="5">
    <location>
        <begin position="10"/>
        <end position="215"/>
    </location>
</feature>
<keyword evidence="2" id="KW-0378">Hydrolase</keyword>
<dbReference type="InterPro" id="IPR036852">
    <property type="entry name" value="Peptidase_S8/S53_dom_sf"/>
</dbReference>
<dbReference type="RefSeq" id="WP_021281837.1">
    <property type="nucleotide sequence ID" value="NZ_JAGGLL010000016.1"/>
</dbReference>
<dbReference type="SUPFAM" id="SSF52743">
    <property type="entry name" value="Subtilisin-like"/>
    <property type="match status" value="1"/>
</dbReference>
<dbReference type="InterPro" id="IPR000209">
    <property type="entry name" value="Peptidase_S8/S53_dom"/>
</dbReference>
<dbReference type="CDD" id="cd07478">
    <property type="entry name" value="Peptidases_S8_CspA-like"/>
    <property type="match status" value="1"/>
</dbReference>
<dbReference type="Proteomes" id="UP001519308">
    <property type="component" value="Unassembled WGS sequence"/>
</dbReference>
<keyword evidence="3" id="KW-0720">Serine protease</keyword>
<comment type="caution">
    <text evidence="4">Lacks conserved residue(s) required for the propagation of feature annotation.</text>
</comment>
<comment type="caution">
    <text evidence="6">The sequence shown here is derived from an EMBL/GenBank/DDBJ whole genome shotgun (WGS) entry which is preliminary data.</text>
</comment>
<keyword evidence="7" id="KW-1185">Reference proteome</keyword>
<comment type="similarity">
    <text evidence="4">Belongs to the peptidase S8 family.</text>
</comment>
<dbReference type="InterPro" id="IPR017310">
    <property type="entry name" value="Pept_S8A_subtilisin_clostridia"/>
</dbReference>
<dbReference type="PROSITE" id="PS51892">
    <property type="entry name" value="SUBTILASE"/>
    <property type="match status" value="1"/>
</dbReference>
<dbReference type="InterPro" id="IPR015500">
    <property type="entry name" value="Peptidase_S8_subtilisin-rel"/>
</dbReference>
<reference evidence="6 7" key="1">
    <citation type="submission" date="2021-03" db="EMBL/GenBank/DDBJ databases">
        <title>Genomic Encyclopedia of Type Strains, Phase IV (KMG-IV): sequencing the most valuable type-strain genomes for metagenomic binning, comparative biology and taxonomic classification.</title>
        <authorList>
            <person name="Goeker M."/>
        </authorList>
    </citation>
    <scope>NUCLEOTIDE SEQUENCE [LARGE SCALE GENOMIC DNA]</scope>
    <source>
        <strain evidence="6 7">DSM 28650</strain>
    </source>
</reference>
<proteinExistence type="inferred from homology"/>
<evidence type="ECO:0000256" key="2">
    <source>
        <dbReference type="ARBA" id="ARBA00022801"/>
    </source>
</evidence>
<gene>
    <name evidence="6" type="ORF">J2Z44_002206</name>
</gene>
<dbReference type="GO" id="GO:0008233">
    <property type="term" value="F:peptidase activity"/>
    <property type="evidence" value="ECO:0007669"/>
    <property type="project" value="UniProtKB-KW"/>
</dbReference>
<evidence type="ECO:0000256" key="4">
    <source>
        <dbReference type="PROSITE-ProRule" id="PRU01240"/>
    </source>
</evidence>
<evidence type="ECO:0000313" key="7">
    <source>
        <dbReference type="Proteomes" id="UP001519308"/>
    </source>
</evidence>
<dbReference type="GO" id="GO:0006508">
    <property type="term" value="P:proteolysis"/>
    <property type="evidence" value="ECO:0007669"/>
    <property type="project" value="UniProtKB-KW"/>
</dbReference>
<evidence type="ECO:0000313" key="6">
    <source>
        <dbReference type="EMBL" id="MBP2022385.1"/>
    </source>
</evidence>
<dbReference type="PIRSF" id="PIRSF037894">
    <property type="entry name" value="Subtilisin_rel_CspABC"/>
    <property type="match status" value="1"/>
</dbReference>
<evidence type="ECO:0000256" key="3">
    <source>
        <dbReference type="ARBA" id="ARBA00022825"/>
    </source>
</evidence>